<evidence type="ECO:0000313" key="4">
    <source>
        <dbReference type="EMBL" id="CAH1103846.1"/>
    </source>
</evidence>
<feature type="transmembrane region" description="Helical" evidence="2">
    <location>
        <begin position="83"/>
        <end position="101"/>
    </location>
</feature>
<dbReference type="OrthoDB" id="6426693at2759"/>
<dbReference type="PROSITE" id="PS00028">
    <property type="entry name" value="ZINC_FINGER_C2H2_1"/>
    <property type="match status" value="2"/>
</dbReference>
<keyword evidence="2" id="KW-0812">Transmembrane</keyword>
<dbReference type="EMBL" id="OV651827">
    <property type="protein sequence ID" value="CAH1103846.1"/>
    <property type="molecule type" value="Genomic_DNA"/>
</dbReference>
<keyword evidence="5" id="KW-1185">Reference proteome</keyword>
<dbReference type="PROSITE" id="PS50157">
    <property type="entry name" value="ZINC_FINGER_C2H2_2"/>
    <property type="match status" value="1"/>
</dbReference>
<sequence length="138" mass="16597">MSVICKYCNKLFTLQSNLNRHLKNVHNRTETNIICYEYNIHSNKCLEGCHASFINIMQLRQHFTQAHKIDFEEKTLNFGNIEGVYIVFFILFSFVNSYILFLEFENWLLELTKINNVRYVKQKTKKLMQWILLIPLNK</sequence>
<dbReference type="Gene3D" id="3.30.160.60">
    <property type="entry name" value="Classic Zinc Finger"/>
    <property type="match status" value="1"/>
</dbReference>
<dbReference type="SMART" id="SM00355">
    <property type="entry name" value="ZnF_C2H2"/>
    <property type="match status" value="2"/>
</dbReference>
<dbReference type="Pfam" id="PF00096">
    <property type="entry name" value="zf-C2H2"/>
    <property type="match status" value="1"/>
</dbReference>
<evidence type="ECO:0000259" key="3">
    <source>
        <dbReference type="PROSITE" id="PS50157"/>
    </source>
</evidence>
<reference evidence="4" key="1">
    <citation type="submission" date="2022-01" db="EMBL/GenBank/DDBJ databases">
        <authorList>
            <person name="King R."/>
        </authorList>
    </citation>
    <scope>NUCLEOTIDE SEQUENCE</scope>
</reference>
<accession>A0A9P0CLL9</accession>
<gene>
    <name evidence="4" type="ORF">PSYICH_LOCUS4829</name>
</gene>
<keyword evidence="1" id="KW-0479">Metal-binding</keyword>
<dbReference type="GO" id="GO:0008270">
    <property type="term" value="F:zinc ion binding"/>
    <property type="evidence" value="ECO:0007669"/>
    <property type="project" value="UniProtKB-KW"/>
</dbReference>
<keyword evidence="1" id="KW-0862">Zinc</keyword>
<protein>
    <recommendedName>
        <fullName evidence="3">C2H2-type domain-containing protein</fullName>
    </recommendedName>
</protein>
<dbReference type="Proteomes" id="UP001153636">
    <property type="component" value="Chromosome 15"/>
</dbReference>
<keyword evidence="1" id="KW-0863">Zinc-finger</keyword>
<keyword evidence="2" id="KW-1133">Transmembrane helix</keyword>
<dbReference type="AlphaFoldDB" id="A0A9P0CLL9"/>
<keyword evidence="2" id="KW-0472">Membrane</keyword>
<evidence type="ECO:0000313" key="5">
    <source>
        <dbReference type="Proteomes" id="UP001153636"/>
    </source>
</evidence>
<dbReference type="InterPro" id="IPR036236">
    <property type="entry name" value="Znf_C2H2_sf"/>
</dbReference>
<evidence type="ECO:0000256" key="2">
    <source>
        <dbReference type="SAM" id="Phobius"/>
    </source>
</evidence>
<name>A0A9P0CLL9_9CUCU</name>
<dbReference type="SUPFAM" id="SSF57667">
    <property type="entry name" value="beta-beta-alpha zinc fingers"/>
    <property type="match status" value="1"/>
</dbReference>
<feature type="domain" description="C2H2-type" evidence="3">
    <location>
        <begin position="3"/>
        <end position="31"/>
    </location>
</feature>
<evidence type="ECO:0000256" key="1">
    <source>
        <dbReference type="PROSITE-ProRule" id="PRU00042"/>
    </source>
</evidence>
<proteinExistence type="predicted"/>
<dbReference type="InterPro" id="IPR013087">
    <property type="entry name" value="Znf_C2H2_type"/>
</dbReference>
<organism evidence="4 5">
    <name type="scientific">Psylliodes chrysocephalus</name>
    <dbReference type="NCBI Taxonomy" id="3402493"/>
    <lineage>
        <taxon>Eukaryota</taxon>
        <taxon>Metazoa</taxon>
        <taxon>Ecdysozoa</taxon>
        <taxon>Arthropoda</taxon>
        <taxon>Hexapoda</taxon>
        <taxon>Insecta</taxon>
        <taxon>Pterygota</taxon>
        <taxon>Neoptera</taxon>
        <taxon>Endopterygota</taxon>
        <taxon>Coleoptera</taxon>
        <taxon>Polyphaga</taxon>
        <taxon>Cucujiformia</taxon>
        <taxon>Chrysomeloidea</taxon>
        <taxon>Chrysomelidae</taxon>
        <taxon>Galerucinae</taxon>
        <taxon>Alticini</taxon>
        <taxon>Psylliodes</taxon>
    </lineage>
</organism>